<evidence type="ECO:0000313" key="1">
    <source>
        <dbReference type="EMBL" id="RLU16542.1"/>
    </source>
</evidence>
<dbReference type="EMBL" id="QOIP01000011">
    <property type="protein sequence ID" value="RLU16542.1"/>
    <property type="molecule type" value="Genomic_DNA"/>
</dbReference>
<evidence type="ECO:0000313" key="2">
    <source>
        <dbReference type="Proteomes" id="UP000279307"/>
    </source>
</evidence>
<organism evidence="1 2">
    <name type="scientific">Ooceraea biroi</name>
    <name type="common">Clonal raider ant</name>
    <name type="synonym">Cerapachys biroi</name>
    <dbReference type="NCBI Taxonomy" id="2015173"/>
    <lineage>
        <taxon>Eukaryota</taxon>
        <taxon>Metazoa</taxon>
        <taxon>Ecdysozoa</taxon>
        <taxon>Arthropoda</taxon>
        <taxon>Hexapoda</taxon>
        <taxon>Insecta</taxon>
        <taxon>Pterygota</taxon>
        <taxon>Neoptera</taxon>
        <taxon>Endopterygota</taxon>
        <taxon>Hymenoptera</taxon>
        <taxon>Apocrita</taxon>
        <taxon>Aculeata</taxon>
        <taxon>Formicoidea</taxon>
        <taxon>Formicidae</taxon>
        <taxon>Dorylinae</taxon>
        <taxon>Ooceraea</taxon>
    </lineage>
</organism>
<dbReference type="Proteomes" id="UP000279307">
    <property type="component" value="Chromosome 11"/>
</dbReference>
<accession>A0A3L8D8U3</accession>
<reference evidence="1 2" key="1">
    <citation type="journal article" date="2018" name="Genome Res.">
        <title>The genomic architecture and molecular evolution of ant odorant receptors.</title>
        <authorList>
            <person name="McKenzie S.K."/>
            <person name="Kronauer D.J.C."/>
        </authorList>
    </citation>
    <scope>NUCLEOTIDE SEQUENCE [LARGE SCALE GENOMIC DNA]</scope>
    <source>
        <strain evidence="1">Clonal line C1</strain>
    </source>
</reference>
<name>A0A3L8D8U3_OOCBI</name>
<proteinExistence type="predicted"/>
<sequence>MSTRTVASVLGFTIIANTCVNMITDFHDGANDLYGPYPRIPDKEKLKKQLEEAAEMKKFYVSPSQTKANFALMKF</sequence>
<protein>
    <submittedName>
        <fullName evidence="1">Uncharacterized protein</fullName>
    </submittedName>
</protein>
<comment type="caution">
    <text evidence="1">The sequence shown here is derived from an EMBL/GenBank/DDBJ whole genome shotgun (WGS) entry which is preliminary data.</text>
</comment>
<gene>
    <name evidence="1" type="ORF">DMN91_010610</name>
</gene>
<dbReference type="AlphaFoldDB" id="A0A3L8D8U3"/>